<evidence type="ECO:0000256" key="1">
    <source>
        <dbReference type="ARBA" id="ARBA00010928"/>
    </source>
</evidence>
<dbReference type="Proteomes" id="UP000533476">
    <property type="component" value="Unassembled WGS sequence"/>
</dbReference>
<feature type="domain" description="Gfo/Idh/MocA-like oxidoreductase N-terminal" evidence="2">
    <location>
        <begin position="4"/>
        <end position="124"/>
    </location>
</feature>
<dbReference type="Gene3D" id="3.40.50.720">
    <property type="entry name" value="NAD(P)-binding Rossmann-like Domain"/>
    <property type="match status" value="1"/>
</dbReference>
<comment type="similarity">
    <text evidence="1">Belongs to the Gfo/Idh/MocA family.</text>
</comment>
<dbReference type="Pfam" id="PF01408">
    <property type="entry name" value="GFO_IDH_MocA"/>
    <property type="match status" value="1"/>
</dbReference>
<gene>
    <name evidence="4" type="ORF">HIJ39_20430</name>
</gene>
<dbReference type="PANTHER" id="PTHR43377">
    <property type="entry name" value="BILIVERDIN REDUCTASE A"/>
    <property type="match status" value="1"/>
</dbReference>
<comment type="caution">
    <text evidence="4">The sequence shown here is derived from an EMBL/GenBank/DDBJ whole genome shotgun (WGS) entry which is preliminary data.</text>
</comment>
<dbReference type="Pfam" id="PF02894">
    <property type="entry name" value="GFO_IDH_MocA_C"/>
    <property type="match status" value="1"/>
</dbReference>
<protein>
    <submittedName>
        <fullName evidence="4">Gfo/Idh/MocA family oxidoreductase</fullName>
    </submittedName>
</protein>
<dbReference type="InterPro" id="IPR051450">
    <property type="entry name" value="Gfo/Idh/MocA_Oxidoreductases"/>
</dbReference>
<dbReference type="InterPro" id="IPR036291">
    <property type="entry name" value="NAD(P)-bd_dom_sf"/>
</dbReference>
<dbReference type="InterPro" id="IPR000683">
    <property type="entry name" value="Gfo/Idh/MocA-like_OxRdtase_N"/>
</dbReference>
<evidence type="ECO:0000259" key="2">
    <source>
        <dbReference type="Pfam" id="PF01408"/>
    </source>
</evidence>
<dbReference type="SUPFAM" id="SSF55347">
    <property type="entry name" value="Glyceraldehyde-3-phosphate dehydrogenase-like, C-terminal domain"/>
    <property type="match status" value="1"/>
</dbReference>
<keyword evidence="5" id="KW-1185">Reference proteome</keyword>
<dbReference type="Gene3D" id="3.30.360.10">
    <property type="entry name" value="Dihydrodipicolinate Reductase, domain 2"/>
    <property type="match status" value="1"/>
</dbReference>
<accession>A0A7Y0Q3V3</accession>
<dbReference type="GO" id="GO:0000166">
    <property type="term" value="F:nucleotide binding"/>
    <property type="evidence" value="ECO:0007669"/>
    <property type="project" value="InterPro"/>
</dbReference>
<evidence type="ECO:0000259" key="3">
    <source>
        <dbReference type="Pfam" id="PF02894"/>
    </source>
</evidence>
<feature type="domain" description="Gfo/Idh/MocA-like oxidoreductase C-terminal" evidence="3">
    <location>
        <begin position="137"/>
        <end position="426"/>
    </location>
</feature>
<name>A0A7Y0Q3V3_9FIRM</name>
<evidence type="ECO:0000313" key="5">
    <source>
        <dbReference type="Proteomes" id="UP000533476"/>
    </source>
</evidence>
<dbReference type="InterPro" id="IPR004104">
    <property type="entry name" value="Gfo/Idh/MocA-like_OxRdtase_C"/>
</dbReference>
<proteinExistence type="inferred from homology"/>
<dbReference type="AlphaFoldDB" id="A0A7Y0Q3V3"/>
<dbReference type="PANTHER" id="PTHR43377:SF2">
    <property type="entry name" value="BINDING ROSSMANN FOLD OXIDOREDUCTASE, PUTATIVE (AFU_ORTHOLOGUE AFUA_4G00560)-RELATED"/>
    <property type="match status" value="1"/>
</dbReference>
<sequence>MKHYCLVGVGSRGLSMFAQDLQKTYADVARLTGIMDINPGRVQYGQQVLGDEVAGFTDFDEMLDSVPCDVVIVTTKDATHRDYIVRALERGKDVITEKPMTTTAESCRAILSAEQRTGHSVRVTFNYRYAPYKTEIKRIIKSGVLGELHSVEFRWFLDTVHGADYFRRWHAHKENSGGLLVHKATHHFDLINWWLDLEPVEVAAMGARKYYVPERMPNHGERCSACSVSDECAFYLDLDADDKLRSLYRLNEHYDGYYRDGCVFSPDIDIEDTMSVIVRYPGHVQLTYGLTAATSFEGWQVAFNGSKGRLEAFEPEWYITEKDQHSFKRRSDKGIRQPADWRLSLPEQPKPLDELDIRFYPLFGGVERWTVPHVGEGHGGGDRRLRDDLFRGVNDDPLGHAAGSRAGAMSVLIGVAANESIRTGQFIRIDDLLKD</sequence>
<evidence type="ECO:0000313" key="4">
    <source>
        <dbReference type="EMBL" id="NMP24678.1"/>
    </source>
</evidence>
<organism evidence="4 5">
    <name type="scientific">Sulfobacillus harzensis</name>
    <dbReference type="NCBI Taxonomy" id="2729629"/>
    <lineage>
        <taxon>Bacteria</taxon>
        <taxon>Bacillati</taxon>
        <taxon>Bacillota</taxon>
        <taxon>Clostridia</taxon>
        <taxon>Eubacteriales</taxon>
        <taxon>Clostridiales Family XVII. Incertae Sedis</taxon>
        <taxon>Sulfobacillus</taxon>
    </lineage>
</organism>
<dbReference type="EMBL" id="JABBVZ010000135">
    <property type="protein sequence ID" value="NMP24678.1"/>
    <property type="molecule type" value="Genomic_DNA"/>
</dbReference>
<reference evidence="4 5" key="1">
    <citation type="submission" date="2020-04" db="EMBL/GenBank/DDBJ databases">
        <authorList>
            <person name="Zhang R."/>
            <person name="Schippers A."/>
        </authorList>
    </citation>
    <scope>NUCLEOTIDE SEQUENCE [LARGE SCALE GENOMIC DNA]</scope>
    <source>
        <strain evidence="4 5">DSM 109850</strain>
    </source>
</reference>
<dbReference type="SUPFAM" id="SSF51735">
    <property type="entry name" value="NAD(P)-binding Rossmann-fold domains"/>
    <property type="match status" value="1"/>
</dbReference>